<name>A0AA38RCF0_9PEZI</name>
<gene>
    <name evidence="10" type="ORF">NKR23_g9536</name>
</gene>
<evidence type="ECO:0000256" key="1">
    <source>
        <dbReference type="ARBA" id="ARBA00004141"/>
    </source>
</evidence>
<reference evidence="10" key="1">
    <citation type="submission" date="2022-07" db="EMBL/GenBank/DDBJ databases">
        <title>Fungi with potential for degradation of polypropylene.</title>
        <authorList>
            <person name="Gostincar C."/>
        </authorList>
    </citation>
    <scope>NUCLEOTIDE SEQUENCE</scope>
    <source>
        <strain evidence="10">EXF-13308</strain>
    </source>
</reference>
<evidence type="ECO:0000256" key="2">
    <source>
        <dbReference type="ARBA" id="ARBA00010992"/>
    </source>
</evidence>
<dbReference type="InterPro" id="IPR003663">
    <property type="entry name" value="Sugar/inositol_transpt"/>
</dbReference>
<dbReference type="PANTHER" id="PTHR48022">
    <property type="entry name" value="PLASTIDIC GLUCOSE TRANSPORTER 4"/>
    <property type="match status" value="1"/>
</dbReference>
<dbReference type="InterPro" id="IPR050360">
    <property type="entry name" value="MFS_Sugar_Transporters"/>
</dbReference>
<evidence type="ECO:0000256" key="7">
    <source>
        <dbReference type="RuleBase" id="RU003346"/>
    </source>
</evidence>
<feature type="transmembrane region" description="Helical" evidence="8">
    <location>
        <begin position="355"/>
        <end position="383"/>
    </location>
</feature>
<keyword evidence="11" id="KW-1185">Reference proteome</keyword>
<dbReference type="SUPFAM" id="SSF103473">
    <property type="entry name" value="MFS general substrate transporter"/>
    <property type="match status" value="1"/>
</dbReference>
<feature type="transmembrane region" description="Helical" evidence="8">
    <location>
        <begin position="170"/>
        <end position="191"/>
    </location>
</feature>
<dbReference type="PANTHER" id="PTHR48022:SF28">
    <property type="entry name" value="MAJOR FACILITATOR SUPERFAMILY (MFS) PROFILE DOMAIN-CONTAINING PROTEIN-RELATED"/>
    <property type="match status" value="1"/>
</dbReference>
<protein>
    <submittedName>
        <fullName evidence="10">Sugar transporter</fullName>
    </submittedName>
</protein>
<dbReference type="AlphaFoldDB" id="A0AA38RCF0"/>
<dbReference type="GO" id="GO:0016020">
    <property type="term" value="C:membrane"/>
    <property type="evidence" value="ECO:0007669"/>
    <property type="project" value="UniProtKB-SubCell"/>
</dbReference>
<evidence type="ECO:0000256" key="8">
    <source>
        <dbReference type="SAM" id="Phobius"/>
    </source>
</evidence>
<organism evidence="10 11">
    <name type="scientific">Pleurostoma richardsiae</name>
    <dbReference type="NCBI Taxonomy" id="41990"/>
    <lineage>
        <taxon>Eukaryota</taxon>
        <taxon>Fungi</taxon>
        <taxon>Dikarya</taxon>
        <taxon>Ascomycota</taxon>
        <taxon>Pezizomycotina</taxon>
        <taxon>Sordariomycetes</taxon>
        <taxon>Sordariomycetidae</taxon>
        <taxon>Calosphaeriales</taxon>
        <taxon>Pleurostomataceae</taxon>
        <taxon>Pleurostoma</taxon>
    </lineage>
</organism>
<dbReference type="InterPro" id="IPR005829">
    <property type="entry name" value="Sugar_transporter_CS"/>
</dbReference>
<dbReference type="NCBIfam" id="TIGR00879">
    <property type="entry name" value="SP"/>
    <property type="match status" value="1"/>
</dbReference>
<evidence type="ECO:0000313" key="10">
    <source>
        <dbReference type="EMBL" id="KAJ9136907.1"/>
    </source>
</evidence>
<dbReference type="InterPro" id="IPR005828">
    <property type="entry name" value="MFS_sugar_transport-like"/>
</dbReference>
<feature type="transmembrane region" description="Helical" evidence="8">
    <location>
        <begin position="329"/>
        <end position="349"/>
    </location>
</feature>
<comment type="similarity">
    <text evidence="2 7">Belongs to the major facilitator superfamily. Sugar transporter (TC 2.A.1.1) family.</text>
</comment>
<accession>A0AA38RCF0</accession>
<proteinExistence type="inferred from homology"/>
<feature type="domain" description="Major facilitator superfamily (MFS) profile" evidence="9">
    <location>
        <begin position="12"/>
        <end position="448"/>
    </location>
</feature>
<dbReference type="FunFam" id="1.20.1250.20:FF:000134">
    <property type="entry name" value="MFS sugar transporter protein"/>
    <property type="match status" value="1"/>
</dbReference>
<comment type="caution">
    <text evidence="10">The sequence shown here is derived from an EMBL/GenBank/DDBJ whole genome shotgun (WGS) entry which is preliminary data.</text>
</comment>
<feature type="transmembrane region" description="Helical" evidence="8">
    <location>
        <begin position="301"/>
        <end position="322"/>
    </location>
</feature>
<feature type="transmembrane region" description="Helical" evidence="8">
    <location>
        <begin position="82"/>
        <end position="100"/>
    </location>
</feature>
<dbReference type="PROSITE" id="PS00216">
    <property type="entry name" value="SUGAR_TRANSPORT_1"/>
    <property type="match status" value="1"/>
</dbReference>
<keyword evidence="3 7" id="KW-0813">Transport</keyword>
<dbReference type="PRINTS" id="PR00171">
    <property type="entry name" value="SUGRTRNSPORT"/>
</dbReference>
<feature type="transmembrane region" description="Helical" evidence="8">
    <location>
        <begin position="138"/>
        <end position="158"/>
    </location>
</feature>
<evidence type="ECO:0000313" key="11">
    <source>
        <dbReference type="Proteomes" id="UP001174694"/>
    </source>
</evidence>
<dbReference type="InterPro" id="IPR036259">
    <property type="entry name" value="MFS_trans_sf"/>
</dbReference>
<sequence>MALSGLSLRIAFTFTCGISYLLYGYDQGFMSGVLIAEDWLNQMNYPSTFMQGFITSIYELGCLGGCLVSFIFSERLGRKKPIIIGTILIIIGAVLQTAAFGQPQFMVGRVISGVGTGLNTSIIPIWQAETLPAKTRELFGSFQYLLVCFGASVSYWMNYGLSYAGGQLEWRFAVAAQMIFALILIAMVPFMPESPRWLMSHNLPSEAVENLLKMHGVTDQGDAEIQTEIRLINQAIELEAMANSVGWFEIFKNHKETQNFRRVALGWWLMAMVMLSGVCSIGYYISYLFETSVGLSHNLSLLLSGFNGLWYMASAVIPPFIIHRVGKRGCLMIGAFGMGCCFLTMALGIRSGSYGASIVVVIAFFLYYTFFAIGYLAVPWLYCAEIMPLHLRSKGNALTTSSNWLWNFATVMMTPSTMSSQGWKGYLIFTVFNFAFIPAIWLFYPETTGRRLEQIDAIFYKTGPIVGGTKWAKKGHFEVDALESALAEQTKGAAYDGEVEQVEQVKGV</sequence>
<feature type="transmembrane region" description="Helical" evidence="8">
    <location>
        <begin position="49"/>
        <end position="70"/>
    </location>
</feature>
<dbReference type="PROSITE" id="PS50850">
    <property type="entry name" value="MFS"/>
    <property type="match status" value="1"/>
</dbReference>
<evidence type="ECO:0000256" key="6">
    <source>
        <dbReference type="ARBA" id="ARBA00023136"/>
    </source>
</evidence>
<keyword evidence="10" id="KW-0762">Sugar transport</keyword>
<dbReference type="EMBL" id="JANBVO010000037">
    <property type="protein sequence ID" value="KAJ9136907.1"/>
    <property type="molecule type" value="Genomic_DNA"/>
</dbReference>
<dbReference type="Gene3D" id="1.20.1250.20">
    <property type="entry name" value="MFS general substrate transporter like domains"/>
    <property type="match status" value="1"/>
</dbReference>
<feature type="transmembrane region" description="Helical" evidence="8">
    <location>
        <begin position="7"/>
        <end position="25"/>
    </location>
</feature>
<feature type="transmembrane region" description="Helical" evidence="8">
    <location>
        <begin position="265"/>
        <end position="289"/>
    </location>
</feature>
<dbReference type="Pfam" id="PF00083">
    <property type="entry name" value="Sugar_tr"/>
    <property type="match status" value="1"/>
</dbReference>
<feature type="transmembrane region" description="Helical" evidence="8">
    <location>
        <begin position="106"/>
        <end position="126"/>
    </location>
</feature>
<evidence type="ECO:0000256" key="4">
    <source>
        <dbReference type="ARBA" id="ARBA00022692"/>
    </source>
</evidence>
<dbReference type="GO" id="GO:0005351">
    <property type="term" value="F:carbohydrate:proton symporter activity"/>
    <property type="evidence" value="ECO:0007669"/>
    <property type="project" value="TreeGrafter"/>
</dbReference>
<feature type="transmembrane region" description="Helical" evidence="8">
    <location>
        <begin position="426"/>
        <end position="444"/>
    </location>
</feature>
<keyword evidence="6 8" id="KW-0472">Membrane</keyword>
<keyword evidence="5 8" id="KW-1133">Transmembrane helix</keyword>
<keyword evidence="4 8" id="KW-0812">Transmembrane</keyword>
<dbReference type="Proteomes" id="UP001174694">
    <property type="component" value="Unassembled WGS sequence"/>
</dbReference>
<dbReference type="InterPro" id="IPR020846">
    <property type="entry name" value="MFS_dom"/>
</dbReference>
<evidence type="ECO:0000256" key="5">
    <source>
        <dbReference type="ARBA" id="ARBA00022989"/>
    </source>
</evidence>
<comment type="subcellular location">
    <subcellularLocation>
        <location evidence="1">Membrane</location>
        <topology evidence="1">Multi-pass membrane protein</topology>
    </subcellularLocation>
</comment>
<evidence type="ECO:0000256" key="3">
    <source>
        <dbReference type="ARBA" id="ARBA00022448"/>
    </source>
</evidence>
<evidence type="ECO:0000259" key="9">
    <source>
        <dbReference type="PROSITE" id="PS50850"/>
    </source>
</evidence>